<protein>
    <submittedName>
        <fullName evidence="2">Uncharacterized protein</fullName>
    </submittedName>
</protein>
<feature type="region of interest" description="Disordered" evidence="1">
    <location>
        <begin position="25"/>
        <end position="70"/>
    </location>
</feature>
<feature type="compositionally biased region" description="Basic and acidic residues" evidence="1">
    <location>
        <begin position="46"/>
        <end position="56"/>
    </location>
</feature>
<feature type="region of interest" description="Disordered" evidence="1">
    <location>
        <begin position="87"/>
        <end position="112"/>
    </location>
</feature>
<gene>
    <name evidence="2" type="ORF">LTRI10_LOCUS17786</name>
</gene>
<evidence type="ECO:0000256" key="1">
    <source>
        <dbReference type="SAM" id="MobiDB-lite"/>
    </source>
</evidence>
<dbReference type="EMBL" id="OZ034816">
    <property type="protein sequence ID" value="CAL1376028.1"/>
    <property type="molecule type" value="Genomic_DNA"/>
</dbReference>
<keyword evidence="3" id="KW-1185">Reference proteome</keyword>
<dbReference type="AlphaFoldDB" id="A0AAV2DRE7"/>
<sequence length="112" mass="11762">MVAAGAGGSAASPIGLGLETGRVGQVHFGPNSEAGLLPTPTTQEMAARRGRDKMSDYDNVGPLNHEEEGSRAWVPNGLGWLGLEPTQEEDELSLAGRPEKWAEPNQRAAGLD</sequence>
<evidence type="ECO:0000313" key="3">
    <source>
        <dbReference type="Proteomes" id="UP001497516"/>
    </source>
</evidence>
<proteinExistence type="predicted"/>
<organism evidence="2 3">
    <name type="scientific">Linum trigynum</name>
    <dbReference type="NCBI Taxonomy" id="586398"/>
    <lineage>
        <taxon>Eukaryota</taxon>
        <taxon>Viridiplantae</taxon>
        <taxon>Streptophyta</taxon>
        <taxon>Embryophyta</taxon>
        <taxon>Tracheophyta</taxon>
        <taxon>Spermatophyta</taxon>
        <taxon>Magnoliopsida</taxon>
        <taxon>eudicotyledons</taxon>
        <taxon>Gunneridae</taxon>
        <taxon>Pentapetalae</taxon>
        <taxon>rosids</taxon>
        <taxon>fabids</taxon>
        <taxon>Malpighiales</taxon>
        <taxon>Linaceae</taxon>
        <taxon>Linum</taxon>
    </lineage>
</organism>
<name>A0AAV2DRE7_9ROSI</name>
<dbReference type="Proteomes" id="UP001497516">
    <property type="component" value="Chromosome 3"/>
</dbReference>
<accession>A0AAV2DRE7</accession>
<evidence type="ECO:0000313" key="2">
    <source>
        <dbReference type="EMBL" id="CAL1376028.1"/>
    </source>
</evidence>
<reference evidence="2 3" key="1">
    <citation type="submission" date="2024-04" db="EMBL/GenBank/DDBJ databases">
        <authorList>
            <person name="Fracassetti M."/>
        </authorList>
    </citation>
    <scope>NUCLEOTIDE SEQUENCE [LARGE SCALE GENOMIC DNA]</scope>
</reference>